<name>A0A5B7HRS0_PORTR</name>
<dbReference type="Proteomes" id="UP000324222">
    <property type="component" value="Unassembled WGS sequence"/>
</dbReference>
<sequence length="122" mass="13669">MIGCRQYAEGCADQDEDTIKKEPNHASLHCMKRIGIWILPSERHAVLAALSFLFLTAMLRATAAFMLCIVPVYLLLHLQQYPPFCLLHLNSPVSSLSAVKSYCFPTTDSRTARSHTPCVLYV</sequence>
<dbReference type="EMBL" id="VSRR010040467">
    <property type="protein sequence ID" value="MPC75140.1"/>
    <property type="molecule type" value="Genomic_DNA"/>
</dbReference>
<keyword evidence="1" id="KW-1133">Transmembrane helix</keyword>
<evidence type="ECO:0000256" key="1">
    <source>
        <dbReference type="SAM" id="Phobius"/>
    </source>
</evidence>
<organism evidence="2 3">
    <name type="scientific">Portunus trituberculatus</name>
    <name type="common">Swimming crab</name>
    <name type="synonym">Neptunus trituberculatus</name>
    <dbReference type="NCBI Taxonomy" id="210409"/>
    <lineage>
        <taxon>Eukaryota</taxon>
        <taxon>Metazoa</taxon>
        <taxon>Ecdysozoa</taxon>
        <taxon>Arthropoda</taxon>
        <taxon>Crustacea</taxon>
        <taxon>Multicrustacea</taxon>
        <taxon>Malacostraca</taxon>
        <taxon>Eumalacostraca</taxon>
        <taxon>Eucarida</taxon>
        <taxon>Decapoda</taxon>
        <taxon>Pleocyemata</taxon>
        <taxon>Brachyura</taxon>
        <taxon>Eubrachyura</taxon>
        <taxon>Portunoidea</taxon>
        <taxon>Portunidae</taxon>
        <taxon>Portuninae</taxon>
        <taxon>Portunus</taxon>
    </lineage>
</organism>
<keyword evidence="1" id="KW-0472">Membrane</keyword>
<accession>A0A5B7HRS0</accession>
<comment type="caution">
    <text evidence="2">The sequence shown here is derived from an EMBL/GenBank/DDBJ whole genome shotgun (WGS) entry which is preliminary data.</text>
</comment>
<feature type="transmembrane region" description="Helical" evidence="1">
    <location>
        <begin position="47"/>
        <end position="76"/>
    </location>
</feature>
<reference evidence="2 3" key="1">
    <citation type="submission" date="2019-05" db="EMBL/GenBank/DDBJ databases">
        <title>Another draft genome of Portunus trituberculatus and its Hox gene families provides insights of decapod evolution.</title>
        <authorList>
            <person name="Jeong J.-H."/>
            <person name="Song I."/>
            <person name="Kim S."/>
            <person name="Choi T."/>
            <person name="Kim D."/>
            <person name="Ryu S."/>
            <person name="Kim W."/>
        </authorList>
    </citation>
    <scope>NUCLEOTIDE SEQUENCE [LARGE SCALE GENOMIC DNA]</scope>
    <source>
        <tissue evidence="2">Muscle</tissue>
    </source>
</reference>
<keyword evidence="3" id="KW-1185">Reference proteome</keyword>
<proteinExistence type="predicted"/>
<protein>
    <submittedName>
        <fullName evidence="2">Uncharacterized protein</fullName>
    </submittedName>
</protein>
<evidence type="ECO:0000313" key="3">
    <source>
        <dbReference type="Proteomes" id="UP000324222"/>
    </source>
</evidence>
<dbReference type="AlphaFoldDB" id="A0A5B7HRS0"/>
<evidence type="ECO:0000313" key="2">
    <source>
        <dbReference type="EMBL" id="MPC75140.1"/>
    </source>
</evidence>
<keyword evidence="1" id="KW-0812">Transmembrane</keyword>
<gene>
    <name evidence="2" type="ORF">E2C01_069525</name>
</gene>